<sequence length="839" mass="95523">MNKKDWSTAYFESTTNYFWRWAQEEGTGSLVVETTVPAITICYWEELLNDLQSMTGHLPPLSVLLMTMAIGKTDEEHATTHFTRESVQLHLLRPIMRRDTWSELLPLEELKELTATITSFVQRLHALPRRYWQGDERHLLFKTLFACTPAEMSPKEAHEMLTMFRETGMLPSLNKRAEEYKIEQARTDAGFLKMILEQYPDSDALEKALKAAIMPPPPPPPAPIEVPEKLPLPADAKELSLLQLLAEDDRTAYIALLTQRLLAALHLPAHMPHAGDITVGGVADITNKGTIDRLLISELANEDDVLMARLANNEALYLRREEVPDNEPPHRYILIDKSIRMWGTPHILAIATGLACALDNKRAAAIHAFALTGDTFQPIDLTEKDDIVRTMHRLSPALNSAAALTAFNMTHPLTMSDEYFLITSEELFNQPAFQQAFAALRTVNGFLITVSREADVLVYRYMSGHRKLLRTSKINLDPPKALPKKAPAKDAFRGTPTVMDVPKFLQESPLPLLMAAGSLYRHSNRSASGQEGYLALTEQRQLVFWPDRKKGGSEIMSLFPEAYAEKYYFGYTGAHYVFSFQEKHSRNIKLYQFSPETLELIEIPVSMTLPATPERLFDDLYDTRTHQFIFTRNRWKTDLVTLDVYSGLLAADQTRTWEVVKKELDEEKRKANLKYYVPPPVAPQYFTFISALKSIKINKKGNLVINGKHELTFVPNNMEFVLTHGPVEARDIVLTAEKLKLKDLRPPLLRYNWPDGSELWFDKARHMLYLRSSDKAIPEMAIPLVIQTQTACWASDGVICGNPYFRPKEVEVITVMDFHEKYFRPFINVIQQYATAAAT</sequence>
<evidence type="ECO:0000313" key="3">
    <source>
        <dbReference type="EMBL" id="QHS59796.1"/>
    </source>
</evidence>
<proteinExistence type="predicted"/>
<dbReference type="AlphaFoldDB" id="A0A6B9ZCF0"/>
<evidence type="ECO:0000313" key="4">
    <source>
        <dbReference type="Proteomes" id="UP000476411"/>
    </source>
</evidence>
<feature type="domain" description="MoxR-vWA-beta-propeller ternary system" evidence="2">
    <location>
        <begin position="752"/>
        <end position="828"/>
    </location>
</feature>
<dbReference type="Proteomes" id="UP000476411">
    <property type="component" value="Chromosome"/>
</dbReference>
<keyword evidence="4" id="KW-1185">Reference proteome</keyword>
<dbReference type="Pfam" id="PF19917">
    <property type="entry name" value="bpX1"/>
    <property type="match status" value="1"/>
</dbReference>
<organism evidence="3 4">
    <name type="scientific">Chitinophaga agri</name>
    <dbReference type="NCBI Taxonomy" id="2703787"/>
    <lineage>
        <taxon>Bacteria</taxon>
        <taxon>Pseudomonadati</taxon>
        <taxon>Bacteroidota</taxon>
        <taxon>Chitinophagia</taxon>
        <taxon>Chitinophagales</taxon>
        <taxon>Chitinophagaceae</taxon>
        <taxon>Chitinophaga</taxon>
    </lineage>
</organism>
<dbReference type="KEGG" id="chih:GWR21_09385"/>
<accession>A0A6B9ZCF0</accession>
<dbReference type="InterPro" id="IPR045554">
    <property type="entry name" value="bpX0"/>
</dbReference>
<feature type="domain" description="MoxR-vWA-beta-propeller ternary system" evidence="1">
    <location>
        <begin position="40"/>
        <end position="207"/>
    </location>
</feature>
<dbReference type="EMBL" id="CP048113">
    <property type="protein sequence ID" value="QHS59796.1"/>
    <property type="molecule type" value="Genomic_DNA"/>
</dbReference>
<dbReference type="InterPro" id="IPR045553">
    <property type="entry name" value="bpX1"/>
</dbReference>
<gene>
    <name evidence="3" type="ORF">GWR21_09385</name>
</gene>
<evidence type="ECO:0000259" key="2">
    <source>
        <dbReference type="Pfam" id="PF19917"/>
    </source>
</evidence>
<evidence type="ECO:0000259" key="1">
    <source>
        <dbReference type="Pfam" id="PF19915"/>
    </source>
</evidence>
<dbReference type="RefSeq" id="WP_162331491.1">
    <property type="nucleotide sequence ID" value="NZ_CP048113.1"/>
</dbReference>
<protein>
    <submittedName>
        <fullName evidence="3">Uncharacterized protein</fullName>
    </submittedName>
</protein>
<name>A0A6B9ZCF0_9BACT</name>
<dbReference type="Pfam" id="PF19915">
    <property type="entry name" value="bpX0"/>
    <property type="match status" value="1"/>
</dbReference>
<reference evidence="3 4" key="1">
    <citation type="submission" date="2020-01" db="EMBL/GenBank/DDBJ databases">
        <title>Complete genome sequence of Chitinophaga sp. H33E-04 isolated from quinoa roots.</title>
        <authorList>
            <person name="Weon H.-Y."/>
            <person name="Lee S.A."/>
        </authorList>
    </citation>
    <scope>NUCLEOTIDE SEQUENCE [LARGE SCALE GENOMIC DNA]</scope>
    <source>
        <strain evidence="3 4">H33E-04</strain>
    </source>
</reference>